<keyword evidence="2" id="KW-1185">Reference proteome</keyword>
<evidence type="ECO:0000313" key="1">
    <source>
        <dbReference type="EMBL" id="KAJ2888969.1"/>
    </source>
</evidence>
<dbReference type="EMBL" id="JANBVB010001957">
    <property type="protein sequence ID" value="KAJ2888969.1"/>
    <property type="molecule type" value="Genomic_DNA"/>
</dbReference>
<feature type="non-terminal residue" evidence="1">
    <location>
        <position position="171"/>
    </location>
</feature>
<name>A0ACC1LXL5_9FUNG</name>
<evidence type="ECO:0000313" key="2">
    <source>
        <dbReference type="Proteomes" id="UP001139981"/>
    </source>
</evidence>
<comment type="caution">
    <text evidence="1">The sequence shown here is derived from an EMBL/GenBank/DDBJ whole genome shotgun (WGS) entry which is preliminary data.</text>
</comment>
<protein>
    <submittedName>
        <fullName evidence="1">Uncharacterized protein</fullName>
    </submittedName>
</protein>
<sequence>MEVQRLVDAYIIGLGENADNAELRTTLVTSISIGDISLLELVQALGEYLASEEASRRCKGVNVLSDVLADLPDDAIPAVATAKLVQFFSARLADATCVPHVLTAVLALMRHPSFTDQFATDILGALLKEVHVQSFQYSTRKAAYQLVELALDSHPKAVAKMGDDFVLGFAQ</sequence>
<reference evidence="1" key="1">
    <citation type="submission" date="2022-07" db="EMBL/GenBank/DDBJ databases">
        <title>Phylogenomic reconstructions and comparative analyses of Kickxellomycotina fungi.</title>
        <authorList>
            <person name="Reynolds N.K."/>
            <person name="Stajich J.E."/>
            <person name="Barry K."/>
            <person name="Grigoriev I.V."/>
            <person name="Crous P."/>
            <person name="Smith M.E."/>
        </authorList>
    </citation>
    <scope>NUCLEOTIDE SEQUENCE</scope>
    <source>
        <strain evidence="1">CBS 190363</strain>
    </source>
</reference>
<proteinExistence type="predicted"/>
<dbReference type="Proteomes" id="UP001139981">
    <property type="component" value="Unassembled WGS sequence"/>
</dbReference>
<gene>
    <name evidence="1" type="ORF">IWW38_004854</name>
</gene>
<accession>A0ACC1LXL5</accession>
<organism evidence="1 2">
    <name type="scientific">Coemansia aciculifera</name>
    <dbReference type="NCBI Taxonomy" id="417176"/>
    <lineage>
        <taxon>Eukaryota</taxon>
        <taxon>Fungi</taxon>
        <taxon>Fungi incertae sedis</taxon>
        <taxon>Zoopagomycota</taxon>
        <taxon>Kickxellomycotina</taxon>
        <taxon>Kickxellomycetes</taxon>
        <taxon>Kickxellales</taxon>
        <taxon>Kickxellaceae</taxon>
        <taxon>Coemansia</taxon>
    </lineage>
</organism>